<dbReference type="InterPro" id="IPR004554">
    <property type="entry name" value="HMG_CoA_Rdtase_eu_arc"/>
</dbReference>
<keyword evidence="4 9" id="KW-0256">Endoplasmic reticulum</keyword>
<dbReference type="InterPro" id="IPR025583">
    <property type="entry name" value="HMG-CoA_N_dom"/>
</dbReference>
<keyword evidence="5 9" id="KW-0521">NADP</keyword>
<dbReference type="InterPro" id="IPR000731">
    <property type="entry name" value="SSD"/>
</dbReference>
<dbReference type="PROSITE" id="PS00318">
    <property type="entry name" value="HMG_COA_REDUCTASE_2"/>
    <property type="match status" value="1"/>
</dbReference>
<comment type="catalytic activity">
    <reaction evidence="9">
        <text>(R)-mevalonate + 2 NADP(+) + CoA = (3S)-3-hydroxy-3-methylglutaryl-CoA + 2 NADPH + 2 H(+)</text>
        <dbReference type="Rhea" id="RHEA:15989"/>
        <dbReference type="ChEBI" id="CHEBI:15378"/>
        <dbReference type="ChEBI" id="CHEBI:36464"/>
        <dbReference type="ChEBI" id="CHEBI:43074"/>
        <dbReference type="ChEBI" id="CHEBI:57287"/>
        <dbReference type="ChEBI" id="CHEBI:57783"/>
        <dbReference type="ChEBI" id="CHEBI:58349"/>
        <dbReference type="EC" id="1.1.1.34"/>
    </reaction>
</comment>
<dbReference type="PRINTS" id="PR00071">
    <property type="entry name" value="HMGCOARDTASE"/>
</dbReference>
<keyword evidence="3 9" id="KW-0812">Transmembrane</keyword>
<dbReference type="VEuPathDB" id="FungiDB:T551_00624"/>
<dbReference type="SUPFAM" id="SSF56542">
    <property type="entry name" value="Substrate-binding domain of HMG-CoA reductase"/>
    <property type="match status" value="1"/>
</dbReference>
<keyword evidence="13" id="KW-1185">Reference proteome</keyword>
<dbReference type="GO" id="GO:0006696">
    <property type="term" value="P:ergosterol biosynthetic process"/>
    <property type="evidence" value="ECO:0007669"/>
    <property type="project" value="TreeGrafter"/>
</dbReference>
<comment type="subcellular location">
    <subcellularLocation>
        <location evidence="1 9">Endoplasmic reticulum membrane</location>
        <topology evidence="1 9">Multi-pass membrane protein</topology>
    </subcellularLocation>
</comment>
<feature type="transmembrane region" description="Helical" evidence="9">
    <location>
        <begin position="539"/>
        <end position="558"/>
    </location>
</feature>
<reference evidence="13" key="1">
    <citation type="journal article" date="2016" name="Nat. Commun.">
        <title>Genome analysis of three Pneumocystis species reveals adaptation mechanisms to life exclusively in mammalian hosts.</title>
        <authorList>
            <person name="Ma L."/>
            <person name="Chen Z."/>
            <person name="Huang D.W."/>
            <person name="Kutty G."/>
            <person name="Ishihara M."/>
            <person name="Wang H."/>
            <person name="Abouelleil A."/>
            <person name="Bishop L."/>
            <person name="Davey E."/>
            <person name="Deng R."/>
            <person name="Deng X."/>
            <person name="Fan L."/>
            <person name="Fantoni G."/>
            <person name="Fitzgerald M."/>
            <person name="Gogineni E."/>
            <person name="Goldberg J.M."/>
            <person name="Handley G."/>
            <person name="Hu X."/>
            <person name="Huber C."/>
            <person name="Jiao X."/>
            <person name="Jones K."/>
            <person name="Levin J.Z."/>
            <person name="Liu Y."/>
            <person name="Macdonald P."/>
            <person name="Melnikov A."/>
            <person name="Raley C."/>
            <person name="Sassi M."/>
            <person name="Sherman B.T."/>
            <person name="Song X."/>
            <person name="Sykes S."/>
            <person name="Tran B."/>
            <person name="Walsh L."/>
            <person name="Xia Y."/>
            <person name="Yang J."/>
            <person name="Young S."/>
            <person name="Zeng Q."/>
            <person name="Zheng X."/>
            <person name="Stephens R."/>
            <person name="Nusbaum C."/>
            <person name="Birren B.W."/>
            <person name="Azadi P."/>
            <person name="Lempicki R.A."/>
            <person name="Cuomo C.A."/>
            <person name="Kovacs J.A."/>
        </authorList>
    </citation>
    <scope>NUCLEOTIDE SEQUENCE [LARGE SCALE GENOMIC DNA]</scope>
    <source>
        <strain evidence="13">RU7</strain>
    </source>
</reference>
<dbReference type="PANTHER" id="PTHR10572">
    <property type="entry name" value="3-HYDROXY-3-METHYLGLUTARYL-COENZYME A REDUCTASE"/>
    <property type="match status" value="1"/>
</dbReference>
<dbReference type="InterPro" id="IPR023076">
    <property type="entry name" value="HMG_CoA_Rdtase_CS"/>
</dbReference>
<dbReference type="GeneID" id="28939145"/>
<feature type="transmembrane region" description="Helical" evidence="9">
    <location>
        <begin position="13"/>
        <end position="33"/>
    </location>
</feature>
<dbReference type="RefSeq" id="XP_018230633.1">
    <property type="nucleotide sequence ID" value="XM_018372890.1"/>
</dbReference>
<dbReference type="Proteomes" id="UP000053447">
    <property type="component" value="Unassembled WGS sequence"/>
</dbReference>
<dbReference type="STRING" id="1408657.A0A0W4ZU88"/>
<dbReference type="GO" id="GO:0004420">
    <property type="term" value="F:hydroxymethylglutaryl-CoA reductase (NADPH) activity"/>
    <property type="evidence" value="ECO:0007669"/>
    <property type="project" value="UniProtKB-EC"/>
</dbReference>
<evidence type="ECO:0000256" key="7">
    <source>
        <dbReference type="ARBA" id="ARBA00023002"/>
    </source>
</evidence>
<dbReference type="CDD" id="cd00643">
    <property type="entry name" value="HMG-CoA_reductase_classI"/>
    <property type="match status" value="1"/>
</dbReference>
<evidence type="ECO:0000256" key="6">
    <source>
        <dbReference type="ARBA" id="ARBA00022989"/>
    </source>
</evidence>
<dbReference type="GO" id="GO:0005778">
    <property type="term" value="C:peroxisomal membrane"/>
    <property type="evidence" value="ECO:0007669"/>
    <property type="project" value="TreeGrafter"/>
</dbReference>
<evidence type="ECO:0000256" key="4">
    <source>
        <dbReference type="ARBA" id="ARBA00022824"/>
    </source>
</evidence>
<dbReference type="eggNOG" id="KOG2480">
    <property type="taxonomic scope" value="Eukaryota"/>
</dbReference>
<feature type="transmembrane region" description="Helical" evidence="9">
    <location>
        <begin position="437"/>
        <end position="456"/>
    </location>
</feature>
<comment type="caution">
    <text evidence="12">The sequence shown here is derived from an EMBL/GenBank/DDBJ whole genome shotgun (WGS) entry which is preliminary data.</text>
</comment>
<evidence type="ECO:0000256" key="3">
    <source>
        <dbReference type="ARBA" id="ARBA00022692"/>
    </source>
</evidence>
<evidence type="ECO:0000313" key="13">
    <source>
        <dbReference type="Proteomes" id="UP000053447"/>
    </source>
</evidence>
<dbReference type="Gene3D" id="1.10.3270.10">
    <property type="entry name" value="HMGR, N-terminal domain"/>
    <property type="match status" value="1"/>
</dbReference>
<evidence type="ECO:0000256" key="8">
    <source>
        <dbReference type="ARBA" id="ARBA00023136"/>
    </source>
</evidence>
<dbReference type="Pfam" id="PF13323">
    <property type="entry name" value="HPIH"/>
    <property type="match status" value="1"/>
</dbReference>
<dbReference type="Gene3D" id="3.90.770.10">
    <property type="entry name" value="3-hydroxy-3-methylglutaryl-coenzyme A Reductase, Chain A, domain 2"/>
    <property type="match status" value="1"/>
</dbReference>
<keyword evidence="7 9" id="KW-0560">Oxidoreductase</keyword>
<feature type="domain" description="SSD" evidence="11">
    <location>
        <begin position="204"/>
        <end position="366"/>
    </location>
</feature>
<dbReference type="PROSITE" id="PS50065">
    <property type="entry name" value="HMG_COA_REDUCTASE_4"/>
    <property type="match status" value="1"/>
</dbReference>
<dbReference type="InterPro" id="IPR023282">
    <property type="entry name" value="HMG_CoA_Rdtase_N"/>
</dbReference>
<sequence>MVLTRLASQSSRYPIHTVVVISLLATTAYIRLFEIVRQGGIDFGASFTNNLNLDFRSIEGVLAGTKTQNGEWNWEYSQNSYNSDTNSLVLNVLQFVHPRSDKREEFIDLFYDMCFKKTNANNCLFYGNETSSKIILKDLSPLMVFELEQRIQNIRTEDLIYSKTKHRLQQNINGPSILFYWLRNNTYTIIEKIWRHIKDTDIIDIVVLLIGYMSMNLLFVSLFLNMRTLGSDFWLAAVVLTSGTFAFLFALNIVNYFGDHINPLLLSKKIPFLAVTVGFEKPSLLTRAVIHSSSNIDTNPIRENVINAVKDKGWIIVRDYLFEIGILVLGAMSRVDGLNQFCKVAAWILGFDCLLLFTFYIAVLTIKLEINRIKQRAGIKRIFEKNMILHDTIYNTSEISSYKQNSTMNGKKFTNIGIYSVFGYHNVKELNISRFKLVMTICFFLINFLNLCTFPFQTVNHLKSSSNQEFRIIKINPLEVYEIQGLLKKLINDIDPSVQKILLNVLPVFTLKAINRPSYIEFLLQVLELWAKCISDPVMSKWIMIILVLSIIFNAYLFNVTRWITPVQTLPETQKSSYVVDNIENVNNSFNYLEKNIDNDINDGKLRSIDKCEQLLKQGLSHLLTDEEVVHLALNSKIPGHALEKVLNDPERAVKIRRSFISRKSHTKTLETSALPFKNYNYARILGACCENVIGYMPIPVGVAGPLLIDGVNLYIPMATTEGVLVASTARGCKAINASGGVTTILVQDQMTRGPCVSFPTVSRTGMAKLWLDSETGQKAIKKAFNSTSRFARLVGTKTAIAGTNLYIRFSTTTGDAMGMNMVSKGVENVLRTMTEDLGFDDMKIISISGNYCTDKKPAAINWIEGRGKSVIAEAVILKDIVKSVLKSNVDDLVELNISKNLVGSSMAGSIGGFNAHAANIVAALFIALGQDPAQVVESANCITLMKNINGNLLITVSMPSIEVGTIGGGTILEPQGALLDLLGVRGPHPTSPGDNAKRLARIVAAAVLAGELSLCSALAAGHLVRSHMQYNRSTLNTPTSTCSNTPKLPTVPTEC</sequence>
<dbReference type="FunFam" id="1.10.3270.10:FF:000001">
    <property type="entry name" value="3-hydroxy-3-methylglutaryl coenzyme A reductase"/>
    <property type="match status" value="1"/>
</dbReference>
<evidence type="ECO:0000256" key="1">
    <source>
        <dbReference type="ARBA" id="ARBA00004477"/>
    </source>
</evidence>
<comment type="pathway">
    <text evidence="9">Metabolic intermediate biosynthesis; (R)-mevalonate biosynthesis; (R)-mevalonate from acetyl-CoA: step 3/3.</text>
</comment>
<dbReference type="AlphaFoldDB" id="A0A0W4ZU88"/>
<dbReference type="FunFam" id="3.90.770.10:FF:000001">
    <property type="entry name" value="3-hydroxy-3-methylglutaryl coenzyme A reductase"/>
    <property type="match status" value="1"/>
</dbReference>
<dbReference type="InterPro" id="IPR053958">
    <property type="entry name" value="HMGCR/SNAP/NPC1-like_SSD"/>
</dbReference>
<dbReference type="GO" id="GO:0005789">
    <property type="term" value="C:endoplasmic reticulum membrane"/>
    <property type="evidence" value="ECO:0007669"/>
    <property type="project" value="UniProtKB-SubCell"/>
</dbReference>
<dbReference type="Gene3D" id="3.30.70.420">
    <property type="entry name" value="Hydroxymethylglutaryl-CoA reductase, class I/II, NAD/NADP-binding domain"/>
    <property type="match status" value="1"/>
</dbReference>
<dbReference type="InterPro" id="IPR002202">
    <property type="entry name" value="HMG_CoA_Rdtase"/>
</dbReference>
<dbReference type="OrthoDB" id="310654at2759"/>
<feature type="transmembrane region" description="Helical" evidence="9">
    <location>
        <begin position="234"/>
        <end position="258"/>
    </location>
</feature>
<dbReference type="EMBL" id="LFWA01000003">
    <property type="protein sequence ID" value="KTW31941.1"/>
    <property type="molecule type" value="Genomic_DNA"/>
</dbReference>
<dbReference type="UniPathway" id="UPA00058">
    <property type="reaction ID" value="UER00103"/>
</dbReference>
<keyword evidence="6 9" id="KW-1133">Transmembrane helix</keyword>
<feature type="transmembrane region" description="Helical" evidence="9">
    <location>
        <begin position="320"/>
        <end position="338"/>
    </location>
</feature>
<dbReference type="PROSITE" id="PS50156">
    <property type="entry name" value="SSD"/>
    <property type="match status" value="1"/>
</dbReference>
<dbReference type="Pfam" id="PF00368">
    <property type="entry name" value="HMG-CoA_red"/>
    <property type="match status" value="1"/>
</dbReference>
<protein>
    <recommendedName>
        <fullName evidence="9">3-hydroxy-3-methylglutaryl coenzyme A reductase</fullName>
        <shortName evidence="9">HMG-CoA reductase</shortName>
        <ecNumber evidence="9">1.1.1.34</ecNumber>
    </recommendedName>
</protein>
<gene>
    <name evidence="12" type="ORF">T551_00624</name>
</gene>
<dbReference type="GO" id="GO:0008299">
    <property type="term" value="P:isoprenoid biosynthetic process"/>
    <property type="evidence" value="ECO:0007669"/>
    <property type="project" value="InterPro"/>
</dbReference>
<dbReference type="NCBIfam" id="TIGR00533">
    <property type="entry name" value="HMG_CoA_R_NADP"/>
    <property type="match status" value="1"/>
</dbReference>
<evidence type="ECO:0000256" key="9">
    <source>
        <dbReference type="RuleBase" id="RU361219"/>
    </source>
</evidence>
<dbReference type="PROSITE" id="PS00066">
    <property type="entry name" value="HMG_COA_REDUCTASE_1"/>
    <property type="match status" value="1"/>
</dbReference>
<dbReference type="GO" id="GO:0015936">
    <property type="term" value="P:coenzyme A metabolic process"/>
    <property type="evidence" value="ECO:0007669"/>
    <property type="project" value="InterPro"/>
</dbReference>
<proteinExistence type="inferred from homology"/>
<evidence type="ECO:0000256" key="10">
    <source>
        <dbReference type="SAM" id="MobiDB-lite"/>
    </source>
</evidence>
<name>A0A0W4ZU88_PNEJ7</name>
<feature type="transmembrane region" description="Helical" evidence="9">
    <location>
        <begin position="202"/>
        <end position="222"/>
    </location>
</feature>
<evidence type="ECO:0000259" key="11">
    <source>
        <dbReference type="PROSITE" id="PS50156"/>
    </source>
</evidence>
<evidence type="ECO:0000256" key="2">
    <source>
        <dbReference type="ARBA" id="ARBA00007661"/>
    </source>
</evidence>
<evidence type="ECO:0000313" key="12">
    <source>
        <dbReference type="EMBL" id="KTW31941.1"/>
    </source>
</evidence>
<dbReference type="InterPro" id="IPR009023">
    <property type="entry name" value="HMG_CoA_Rdtase_NAD(P)-bd_sf"/>
</dbReference>
<dbReference type="FunFam" id="3.30.70.420:FF:000001">
    <property type="entry name" value="3-hydroxy-3-methylglutaryl coenzyme A reductase"/>
    <property type="match status" value="1"/>
</dbReference>
<dbReference type="EC" id="1.1.1.34" evidence="9"/>
<comment type="similarity">
    <text evidence="2 9">Belongs to the HMG-CoA reductase family.</text>
</comment>
<feature type="transmembrane region" description="Helical" evidence="9">
    <location>
        <begin position="344"/>
        <end position="366"/>
    </location>
</feature>
<accession>A0A0W4ZU88</accession>
<feature type="compositionally biased region" description="Polar residues" evidence="10">
    <location>
        <begin position="1036"/>
        <end position="1048"/>
    </location>
</feature>
<dbReference type="InterPro" id="IPR023074">
    <property type="entry name" value="HMG_CoA_Rdtase_cat_sf"/>
</dbReference>
<dbReference type="PANTHER" id="PTHR10572:SF24">
    <property type="entry name" value="3-HYDROXY-3-METHYLGLUTARYL-COENZYME A REDUCTASE"/>
    <property type="match status" value="1"/>
</dbReference>
<organism evidence="12 13">
    <name type="scientific">Pneumocystis jirovecii (strain RU7)</name>
    <name type="common">Human pneumocystis pneumonia agent</name>
    <dbReference type="NCBI Taxonomy" id="1408657"/>
    <lineage>
        <taxon>Eukaryota</taxon>
        <taxon>Fungi</taxon>
        <taxon>Dikarya</taxon>
        <taxon>Ascomycota</taxon>
        <taxon>Taphrinomycotina</taxon>
        <taxon>Pneumocystomycetes</taxon>
        <taxon>Pneumocystaceae</taxon>
        <taxon>Pneumocystis</taxon>
    </lineage>
</organism>
<dbReference type="SUPFAM" id="SSF55035">
    <property type="entry name" value="NAD-binding domain of HMG-CoA reductase"/>
    <property type="match status" value="1"/>
</dbReference>
<dbReference type="Pfam" id="PF12349">
    <property type="entry name" value="Sterol-sensing"/>
    <property type="match status" value="1"/>
</dbReference>
<keyword evidence="8 9" id="KW-0472">Membrane</keyword>
<feature type="region of interest" description="Disordered" evidence="10">
    <location>
        <begin position="1036"/>
        <end position="1056"/>
    </location>
</feature>
<dbReference type="PROSITE" id="PS01192">
    <property type="entry name" value="HMG_COA_REDUCTASE_3"/>
    <property type="match status" value="1"/>
</dbReference>
<evidence type="ECO:0000256" key="5">
    <source>
        <dbReference type="ARBA" id="ARBA00022857"/>
    </source>
</evidence>
<dbReference type="InterPro" id="IPR009029">
    <property type="entry name" value="HMG_CoA_Rdtase_sub-bd_dom_sf"/>
</dbReference>